<evidence type="ECO:0000313" key="3">
    <source>
        <dbReference type="Proteomes" id="UP000006727"/>
    </source>
</evidence>
<organism evidence="1">
    <name type="scientific">Physcomitrium patens</name>
    <name type="common">Spreading-leaved earth moss</name>
    <name type="synonym">Physcomitrella patens</name>
    <dbReference type="NCBI Taxonomy" id="3218"/>
    <lineage>
        <taxon>Eukaryota</taxon>
        <taxon>Viridiplantae</taxon>
        <taxon>Streptophyta</taxon>
        <taxon>Embryophyta</taxon>
        <taxon>Bryophyta</taxon>
        <taxon>Bryophytina</taxon>
        <taxon>Bryopsida</taxon>
        <taxon>Funariidae</taxon>
        <taxon>Funariales</taxon>
        <taxon>Funariaceae</taxon>
        <taxon>Physcomitrium</taxon>
    </lineage>
</organism>
<sequence length="20" mass="2185">MIIDKNFLSKGGKVGLLGFF</sequence>
<dbReference type="InParanoid" id="A0A2K1JM65"/>
<name>A0A2K1JM65_PHYPA</name>
<reference evidence="2" key="3">
    <citation type="submission" date="2020-12" db="UniProtKB">
        <authorList>
            <consortium name="EnsemblPlants"/>
        </authorList>
    </citation>
    <scope>IDENTIFICATION</scope>
</reference>
<dbReference type="Proteomes" id="UP000006727">
    <property type="component" value="Chromosome 13"/>
</dbReference>
<gene>
    <name evidence="1" type="ORF">PHYPA_017464</name>
</gene>
<reference evidence="1 3" key="2">
    <citation type="journal article" date="2018" name="Plant J.">
        <title>The Physcomitrella patens chromosome-scale assembly reveals moss genome structure and evolution.</title>
        <authorList>
            <person name="Lang D."/>
            <person name="Ullrich K.K."/>
            <person name="Murat F."/>
            <person name="Fuchs J."/>
            <person name="Jenkins J."/>
            <person name="Haas F.B."/>
            <person name="Piednoel M."/>
            <person name="Gundlach H."/>
            <person name="Van Bel M."/>
            <person name="Meyberg R."/>
            <person name="Vives C."/>
            <person name="Morata J."/>
            <person name="Symeonidi A."/>
            <person name="Hiss M."/>
            <person name="Muchero W."/>
            <person name="Kamisugi Y."/>
            <person name="Saleh O."/>
            <person name="Blanc G."/>
            <person name="Decker E.L."/>
            <person name="van Gessel N."/>
            <person name="Grimwood J."/>
            <person name="Hayes R.D."/>
            <person name="Graham S.W."/>
            <person name="Gunter L.E."/>
            <person name="McDaniel S.F."/>
            <person name="Hoernstein S.N.W."/>
            <person name="Larsson A."/>
            <person name="Li F.W."/>
            <person name="Perroud P.F."/>
            <person name="Phillips J."/>
            <person name="Ranjan P."/>
            <person name="Rokshar D.S."/>
            <person name="Rothfels C.J."/>
            <person name="Schneider L."/>
            <person name="Shu S."/>
            <person name="Stevenson D.W."/>
            <person name="Thummler F."/>
            <person name="Tillich M."/>
            <person name="Villarreal Aguilar J.C."/>
            <person name="Widiez T."/>
            <person name="Wong G.K."/>
            <person name="Wymore A."/>
            <person name="Zhang Y."/>
            <person name="Zimmer A.D."/>
            <person name="Quatrano R.S."/>
            <person name="Mayer K.F.X."/>
            <person name="Goodstein D."/>
            <person name="Casacuberta J.M."/>
            <person name="Vandepoele K."/>
            <person name="Reski R."/>
            <person name="Cuming A.C."/>
            <person name="Tuskan G.A."/>
            <person name="Maumus F."/>
            <person name="Salse J."/>
            <person name="Schmutz J."/>
            <person name="Rensing S.A."/>
        </authorList>
    </citation>
    <scope>NUCLEOTIDE SEQUENCE [LARGE SCALE GENOMIC DNA]</scope>
    <source>
        <strain evidence="2 3">cv. Gransden 2004</strain>
    </source>
</reference>
<evidence type="ECO:0000313" key="1">
    <source>
        <dbReference type="EMBL" id="PNR42634.1"/>
    </source>
</evidence>
<proteinExistence type="predicted"/>
<dbReference type="Gramene" id="Pp3c13_16260V3.1">
    <property type="protein sequence ID" value="Pp3c13_16260V3.1"/>
    <property type="gene ID" value="Pp3c13_16260"/>
</dbReference>
<dbReference type="AlphaFoldDB" id="A0A2K1JM65"/>
<accession>A0A2K1JM65</accession>
<evidence type="ECO:0000313" key="2">
    <source>
        <dbReference type="EnsemblPlants" id="Pp3c13_16260V3.1"/>
    </source>
</evidence>
<dbReference type="EMBL" id="ABEU02000013">
    <property type="protein sequence ID" value="PNR42634.1"/>
    <property type="molecule type" value="Genomic_DNA"/>
</dbReference>
<reference evidence="1 3" key="1">
    <citation type="journal article" date="2008" name="Science">
        <title>The Physcomitrella genome reveals evolutionary insights into the conquest of land by plants.</title>
        <authorList>
            <person name="Rensing S."/>
            <person name="Lang D."/>
            <person name="Zimmer A."/>
            <person name="Terry A."/>
            <person name="Salamov A."/>
            <person name="Shapiro H."/>
            <person name="Nishiyama T."/>
            <person name="Perroud P.-F."/>
            <person name="Lindquist E."/>
            <person name="Kamisugi Y."/>
            <person name="Tanahashi T."/>
            <person name="Sakakibara K."/>
            <person name="Fujita T."/>
            <person name="Oishi K."/>
            <person name="Shin-I T."/>
            <person name="Kuroki Y."/>
            <person name="Toyoda A."/>
            <person name="Suzuki Y."/>
            <person name="Hashimoto A."/>
            <person name="Yamaguchi K."/>
            <person name="Sugano A."/>
            <person name="Kohara Y."/>
            <person name="Fujiyama A."/>
            <person name="Anterola A."/>
            <person name="Aoki S."/>
            <person name="Ashton N."/>
            <person name="Barbazuk W.B."/>
            <person name="Barker E."/>
            <person name="Bennetzen J."/>
            <person name="Bezanilla M."/>
            <person name="Blankenship R."/>
            <person name="Cho S.H."/>
            <person name="Dutcher S."/>
            <person name="Estelle M."/>
            <person name="Fawcett J.A."/>
            <person name="Gundlach H."/>
            <person name="Hanada K."/>
            <person name="Heyl A."/>
            <person name="Hicks K.A."/>
            <person name="Hugh J."/>
            <person name="Lohr M."/>
            <person name="Mayer K."/>
            <person name="Melkozernov A."/>
            <person name="Murata T."/>
            <person name="Nelson D."/>
            <person name="Pils B."/>
            <person name="Prigge M."/>
            <person name="Reiss B."/>
            <person name="Renner T."/>
            <person name="Rombauts S."/>
            <person name="Rushton P."/>
            <person name="Sanderfoot A."/>
            <person name="Schween G."/>
            <person name="Shiu S.-H."/>
            <person name="Stueber K."/>
            <person name="Theodoulou F.L."/>
            <person name="Tu H."/>
            <person name="Van de Peer Y."/>
            <person name="Verrier P.J."/>
            <person name="Waters E."/>
            <person name="Wood A."/>
            <person name="Yang L."/>
            <person name="Cove D."/>
            <person name="Cuming A."/>
            <person name="Hasebe M."/>
            <person name="Lucas S."/>
            <person name="Mishler D.B."/>
            <person name="Reski R."/>
            <person name="Grigoriev I."/>
            <person name="Quatrano R.S."/>
            <person name="Boore J.L."/>
        </authorList>
    </citation>
    <scope>NUCLEOTIDE SEQUENCE [LARGE SCALE GENOMIC DNA]</scope>
    <source>
        <strain evidence="2 3">cv. Gransden 2004</strain>
    </source>
</reference>
<dbReference type="EnsemblPlants" id="Pp3c13_16260V3.1">
    <property type="protein sequence ID" value="Pp3c13_16260V3.1"/>
    <property type="gene ID" value="Pp3c13_16260"/>
</dbReference>
<keyword evidence="3" id="KW-1185">Reference proteome</keyword>
<protein>
    <submittedName>
        <fullName evidence="1 2">Uncharacterized protein</fullName>
    </submittedName>
</protein>